<dbReference type="PANTHER" id="PTHR35372:SF2">
    <property type="entry name" value="SF3 HELICASE DOMAIN-CONTAINING PROTEIN"/>
    <property type="match status" value="1"/>
</dbReference>
<dbReference type="InterPro" id="IPR027417">
    <property type="entry name" value="P-loop_NTPase"/>
</dbReference>
<feature type="domain" description="SF3 helicase" evidence="4">
    <location>
        <begin position="342"/>
        <end position="497"/>
    </location>
</feature>
<evidence type="ECO:0000256" key="1">
    <source>
        <dbReference type="ARBA" id="ARBA00022741"/>
    </source>
</evidence>
<keyword evidence="1" id="KW-0547">Nucleotide-binding</keyword>
<name>A0ABV1F1L0_9BACI</name>
<dbReference type="Proteomes" id="UP001465426">
    <property type="component" value="Unassembled WGS sequence"/>
</dbReference>
<dbReference type="Pfam" id="PF19263">
    <property type="entry name" value="DUF5906"/>
    <property type="match status" value="1"/>
</dbReference>
<dbReference type="Gene3D" id="3.40.50.300">
    <property type="entry name" value="P-loop containing nucleotide triphosphate hydrolases"/>
    <property type="match status" value="1"/>
</dbReference>
<gene>
    <name evidence="5" type="ORF">WMO63_13630</name>
</gene>
<evidence type="ECO:0000259" key="4">
    <source>
        <dbReference type="PROSITE" id="PS51206"/>
    </source>
</evidence>
<protein>
    <submittedName>
        <fullName evidence="5">Phage/plasmid primase, P4 family</fullName>
    </submittedName>
</protein>
<dbReference type="SUPFAM" id="SSF52540">
    <property type="entry name" value="P-loop containing nucleoside triphosphate hydrolases"/>
    <property type="match status" value="1"/>
</dbReference>
<reference evidence="5 6" key="1">
    <citation type="submission" date="2024-03" db="EMBL/GenBank/DDBJ databases">
        <title>Human intestinal bacterial collection.</title>
        <authorList>
            <person name="Pauvert C."/>
            <person name="Hitch T.C.A."/>
            <person name="Clavel T."/>
        </authorList>
    </citation>
    <scope>NUCLEOTIDE SEQUENCE [LARGE SCALE GENOMIC DNA]</scope>
    <source>
        <strain evidence="5 6">CLA-SR-H024</strain>
    </source>
</reference>
<evidence type="ECO:0000313" key="6">
    <source>
        <dbReference type="Proteomes" id="UP001465426"/>
    </source>
</evidence>
<dbReference type="PANTHER" id="PTHR35372">
    <property type="entry name" value="ATP BINDING PROTEIN-RELATED"/>
    <property type="match status" value="1"/>
</dbReference>
<dbReference type="InterPro" id="IPR006500">
    <property type="entry name" value="Helicase_put_C_phage/plasmid"/>
</dbReference>
<dbReference type="InterPro" id="IPR014015">
    <property type="entry name" value="Helicase_SF3_DNA-vir"/>
</dbReference>
<evidence type="ECO:0000256" key="2">
    <source>
        <dbReference type="ARBA" id="ARBA00022801"/>
    </source>
</evidence>
<evidence type="ECO:0000313" key="5">
    <source>
        <dbReference type="EMBL" id="MEQ2466700.1"/>
    </source>
</evidence>
<organism evidence="5 6">
    <name type="scientific">Niallia hominis</name>
    <dbReference type="NCBI Taxonomy" id="3133173"/>
    <lineage>
        <taxon>Bacteria</taxon>
        <taxon>Bacillati</taxon>
        <taxon>Bacillota</taxon>
        <taxon>Bacilli</taxon>
        <taxon>Bacillales</taxon>
        <taxon>Bacillaceae</taxon>
        <taxon>Niallia</taxon>
    </lineage>
</organism>
<sequence>MLKEEKKLNHGLIKELREAPIFVCTKREQIGKEYVTTAWDPTTDEPVDANDPSNQMAFEKALELKENAPKYANAGIGLVLKKGDSYISIEIQDAMSDGELSEVARETVDTLDGEFYGEIVGTSLTMIVKGISLGNQHFKNIKVNYFDRDHIVPLKGIATWKPESPWTESKGLERIREFHFKKNCQVDETSSQLPEHYVKTPRGLRLLPNVLASTLLKQKDYLMCNTLIYARKKGEGIFQKVGNNEIKREILDYLSPKYLTNKDVSETESLFSMRIPIDNELTDSKRMKDKMNFKNGVYDIKSNTFGPYAQNYKTAFQLNVEYQMGAQCPRFKEYIASSLTKKDAKTIQEMMGYLLTTEVKAEKAFILYGPGNTGKSTLIEIIEKIIGKDYVSNVPFQDLGTRFHTVKLFGKLLNSYADLPQGNIKDTGVFKALVSGDSMYADDKYEKGFDFNNTARLLFAANKLPSNYVDHTSGFYRRLTLIPFQNIVSSENIERNLKEELLKEREGIVQWALIGLKRLIENNYVFTVSEAANNLMKEYKKGNNSVLWFSDEYCTVSPTSNESGKRLYDEYKKECLDAKVSPVPQREFYSQLVSLFADEGVAKRQGSQTRAVEFVGIKLK</sequence>
<dbReference type="InterPro" id="IPR045455">
    <property type="entry name" value="NrS-1_pol-like_helicase"/>
</dbReference>
<accession>A0ABV1F1L0</accession>
<dbReference type="InterPro" id="IPR051620">
    <property type="entry name" value="ORF904-like_C"/>
</dbReference>
<comment type="caution">
    <text evidence="5">The sequence shown here is derived from an EMBL/GenBank/DDBJ whole genome shotgun (WGS) entry which is preliminary data.</text>
</comment>
<dbReference type="EMBL" id="JBBMFN010000032">
    <property type="protein sequence ID" value="MEQ2466700.1"/>
    <property type="molecule type" value="Genomic_DNA"/>
</dbReference>
<keyword evidence="2" id="KW-0378">Hydrolase</keyword>
<dbReference type="RefSeq" id="WP_349204954.1">
    <property type="nucleotide sequence ID" value="NZ_JBBMFN010000032.1"/>
</dbReference>
<dbReference type="NCBIfam" id="TIGR01613">
    <property type="entry name" value="primase_Cterm"/>
    <property type="match status" value="1"/>
</dbReference>
<evidence type="ECO:0000256" key="3">
    <source>
        <dbReference type="ARBA" id="ARBA00022840"/>
    </source>
</evidence>
<dbReference type="PROSITE" id="PS51206">
    <property type="entry name" value="SF3_HELICASE_1"/>
    <property type="match status" value="1"/>
</dbReference>
<proteinExistence type="predicted"/>
<keyword evidence="3" id="KW-0067">ATP-binding</keyword>
<keyword evidence="6" id="KW-1185">Reference proteome</keyword>
<dbReference type="InterPro" id="IPR014818">
    <property type="entry name" value="Phage/plasmid_primase_P4_C"/>
</dbReference>
<dbReference type="Pfam" id="PF08706">
    <property type="entry name" value="D5_N"/>
    <property type="match status" value="1"/>
</dbReference>